<reference evidence="1 2" key="1">
    <citation type="journal article" date="2022" name="Plant J.">
        <title>Chromosome-level genome of Camellia lanceoleosa provides a valuable resource for understanding genome evolution and self-incompatibility.</title>
        <authorList>
            <person name="Gong W."/>
            <person name="Xiao S."/>
            <person name="Wang L."/>
            <person name="Liao Z."/>
            <person name="Chang Y."/>
            <person name="Mo W."/>
            <person name="Hu G."/>
            <person name="Li W."/>
            <person name="Zhao G."/>
            <person name="Zhu H."/>
            <person name="Hu X."/>
            <person name="Ji K."/>
            <person name="Xiang X."/>
            <person name="Song Q."/>
            <person name="Yuan D."/>
            <person name="Jin S."/>
            <person name="Zhang L."/>
        </authorList>
    </citation>
    <scope>NUCLEOTIDE SEQUENCE [LARGE SCALE GENOMIC DNA]</scope>
    <source>
        <strain evidence="1">SQ_2022a</strain>
    </source>
</reference>
<gene>
    <name evidence="1" type="ORF">LOK49_LG07G00413</name>
</gene>
<sequence length="167" mass="18351">MAQKQASTPNAAEMGPTDPNPDDNSMSVTRRRRSHEFGSVVVNVFVVCEVTLIVVRDGERIVVIGCSNYALGWNFLGDTTQRNAGGIMTDSTKGKSSSTRLALRRQSKLSFKNKKPRSVGVKNELRRAVVDPSKLMYRSNMAGVIKTVSEVLLGEAHIFHLQKTPFG</sequence>
<keyword evidence="2" id="KW-1185">Reference proteome</keyword>
<comment type="caution">
    <text evidence="1">The sequence shown here is derived from an EMBL/GenBank/DDBJ whole genome shotgun (WGS) entry which is preliminary data.</text>
</comment>
<name>A0ACC0H4R6_9ERIC</name>
<organism evidence="1 2">
    <name type="scientific">Camellia lanceoleosa</name>
    <dbReference type="NCBI Taxonomy" id="1840588"/>
    <lineage>
        <taxon>Eukaryota</taxon>
        <taxon>Viridiplantae</taxon>
        <taxon>Streptophyta</taxon>
        <taxon>Embryophyta</taxon>
        <taxon>Tracheophyta</taxon>
        <taxon>Spermatophyta</taxon>
        <taxon>Magnoliopsida</taxon>
        <taxon>eudicotyledons</taxon>
        <taxon>Gunneridae</taxon>
        <taxon>Pentapetalae</taxon>
        <taxon>asterids</taxon>
        <taxon>Ericales</taxon>
        <taxon>Theaceae</taxon>
        <taxon>Camellia</taxon>
    </lineage>
</organism>
<dbReference type="EMBL" id="CM045764">
    <property type="protein sequence ID" value="KAI8008507.1"/>
    <property type="molecule type" value="Genomic_DNA"/>
</dbReference>
<evidence type="ECO:0000313" key="1">
    <source>
        <dbReference type="EMBL" id="KAI8008507.1"/>
    </source>
</evidence>
<dbReference type="Proteomes" id="UP001060215">
    <property type="component" value="Chromosome 7"/>
</dbReference>
<protein>
    <submittedName>
        <fullName evidence="1">Uncharacterized protein</fullName>
    </submittedName>
</protein>
<evidence type="ECO:0000313" key="2">
    <source>
        <dbReference type="Proteomes" id="UP001060215"/>
    </source>
</evidence>
<accession>A0ACC0H4R6</accession>
<proteinExistence type="predicted"/>